<organism evidence="3 4">
    <name type="scientific">Colocasia esculenta</name>
    <name type="common">Wild taro</name>
    <name type="synonym">Arum esculentum</name>
    <dbReference type="NCBI Taxonomy" id="4460"/>
    <lineage>
        <taxon>Eukaryota</taxon>
        <taxon>Viridiplantae</taxon>
        <taxon>Streptophyta</taxon>
        <taxon>Embryophyta</taxon>
        <taxon>Tracheophyta</taxon>
        <taxon>Spermatophyta</taxon>
        <taxon>Magnoliopsida</taxon>
        <taxon>Liliopsida</taxon>
        <taxon>Araceae</taxon>
        <taxon>Aroideae</taxon>
        <taxon>Colocasieae</taxon>
        <taxon>Colocasia</taxon>
    </lineage>
</organism>
<dbReference type="PANTHER" id="PTHR46328">
    <property type="entry name" value="FAR-RED IMPAIRED RESPONSIVE (FAR1) FAMILY PROTEIN-RELATED"/>
    <property type="match status" value="1"/>
</dbReference>
<dbReference type="OrthoDB" id="688325at2759"/>
<comment type="caution">
    <text evidence="3">The sequence shown here is derived from an EMBL/GenBank/DDBJ whole genome shotgun (WGS) entry which is preliminary data.</text>
</comment>
<protein>
    <recommendedName>
        <fullName evidence="2">FAR1 domain-containing protein</fullName>
    </recommendedName>
</protein>
<name>A0A843TMD1_COLES</name>
<reference evidence="3" key="1">
    <citation type="submission" date="2017-07" db="EMBL/GenBank/DDBJ databases">
        <title>Taro Niue Genome Assembly and Annotation.</title>
        <authorList>
            <person name="Atibalentja N."/>
            <person name="Keating K."/>
            <person name="Fields C.J."/>
        </authorList>
    </citation>
    <scope>NUCLEOTIDE SEQUENCE</scope>
    <source>
        <strain evidence="3">Niue_2</strain>
        <tissue evidence="3">Leaf</tissue>
    </source>
</reference>
<dbReference type="Pfam" id="PF03101">
    <property type="entry name" value="FAR1"/>
    <property type="match status" value="1"/>
</dbReference>
<feature type="compositionally biased region" description="Basic and acidic residues" evidence="1">
    <location>
        <begin position="408"/>
        <end position="421"/>
    </location>
</feature>
<dbReference type="Proteomes" id="UP000652761">
    <property type="component" value="Unassembled WGS sequence"/>
</dbReference>
<gene>
    <name evidence="3" type="ORF">Taro_003528</name>
</gene>
<dbReference type="InterPro" id="IPR004330">
    <property type="entry name" value="FAR1_DNA_bnd_dom"/>
</dbReference>
<evidence type="ECO:0000259" key="2">
    <source>
        <dbReference type="Pfam" id="PF03101"/>
    </source>
</evidence>
<feature type="region of interest" description="Disordered" evidence="1">
    <location>
        <begin position="399"/>
        <end position="421"/>
    </location>
</feature>
<proteinExistence type="predicted"/>
<feature type="domain" description="FAR1" evidence="2">
    <location>
        <begin position="54"/>
        <end position="127"/>
    </location>
</feature>
<dbReference type="AlphaFoldDB" id="A0A843TMD1"/>
<keyword evidence="4" id="KW-1185">Reference proteome</keyword>
<dbReference type="EMBL" id="NMUH01000091">
    <property type="protein sequence ID" value="MQL71217.1"/>
    <property type="molecule type" value="Genomic_DNA"/>
</dbReference>
<dbReference type="PANTHER" id="PTHR46328:SF34">
    <property type="entry name" value="PROTEIN FAR1-RELATED SEQUENCE 5-LIKE"/>
    <property type="match status" value="1"/>
</dbReference>
<evidence type="ECO:0000313" key="3">
    <source>
        <dbReference type="EMBL" id="MQL71217.1"/>
    </source>
</evidence>
<accession>A0A843TMD1</accession>
<sequence>MDLEGAMSGNAEGSPPFTCQRPSPDTPSYEPTSNETFSISVGMEFEDSEAAYNHYLSYAKRMGFSVRKEYLRKIKEGIIRSRRFVYSREGWRKRYRRDIHVKVQHVETRMGCETKMAISLYRNGKYRRWTREAANFVLSYSATPPSNVTDSKKIKAERYSKLLSNFVKLSTIAATDLKAYEIAENMCMKANQQINEFLKNPESKEQFPKNVQMVDTVGTNSNVVHMNGENPSSNTPPLEMNDPGSEVIIDLRLGVHVALVANSQLGKISREIPHGLAHLADFSLNRYHLPLKPGQTRLDPQLEVITSGSRRRQILFHGEPDALLLHDYHLELVLHLRLHLQFLLHCLHQDCQSPHTEGAEVFSSEPRTLLELRELVQPPRILHQRCGYASGLNDCRGSVEPSQSLQKDGSRKIGRDLNRNR</sequence>
<feature type="region of interest" description="Disordered" evidence="1">
    <location>
        <begin position="1"/>
        <end position="33"/>
    </location>
</feature>
<evidence type="ECO:0000256" key="1">
    <source>
        <dbReference type="SAM" id="MobiDB-lite"/>
    </source>
</evidence>
<evidence type="ECO:0000313" key="4">
    <source>
        <dbReference type="Proteomes" id="UP000652761"/>
    </source>
</evidence>